<dbReference type="Proteomes" id="UP000003195">
    <property type="component" value="Unassembled WGS sequence"/>
</dbReference>
<dbReference type="EMBL" id="AECS01000029">
    <property type="protein sequence ID" value="EFQ04382.1"/>
    <property type="molecule type" value="Genomic_DNA"/>
</dbReference>
<name>E2ZBD2_9FIRM</name>
<keyword evidence="3" id="KW-1185">Reference proteome</keyword>
<dbReference type="HOGENOM" id="CLU_2330475_0_0_9"/>
<evidence type="ECO:0000313" key="2">
    <source>
        <dbReference type="EMBL" id="EFQ04382.1"/>
    </source>
</evidence>
<evidence type="ECO:0000313" key="3">
    <source>
        <dbReference type="Proteomes" id="UP000003195"/>
    </source>
</evidence>
<feature type="compositionally biased region" description="Basic and acidic residues" evidence="1">
    <location>
        <begin position="67"/>
        <end position="83"/>
    </location>
</feature>
<gene>
    <name evidence="2" type="ORF">HMPREF9429_00759</name>
</gene>
<reference evidence="2 3" key="1">
    <citation type="submission" date="2010-08" db="EMBL/GenBank/DDBJ databases">
        <authorList>
            <person name="Weinstock G."/>
            <person name="Sodergren E."/>
            <person name="Clifton S."/>
            <person name="Fulton L."/>
            <person name="Fulton B."/>
            <person name="Courtney L."/>
            <person name="Fronick C."/>
            <person name="Harrison M."/>
            <person name="Strong C."/>
            <person name="Farmer C."/>
            <person name="Delahaunty K."/>
            <person name="Markovic C."/>
            <person name="Hall O."/>
            <person name="Minx P."/>
            <person name="Tomlinson C."/>
            <person name="Mitreva M."/>
            <person name="Hou S."/>
            <person name="Chen J."/>
            <person name="Wollam A."/>
            <person name="Pepin K.H."/>
            <person name="Johnson M."/>
            <person name="Bhonagiri V."/>
            <person name="Zhang X."/>
            <person name="Suruliraj S."/>
            <person name="Warren W."/>
            <person name="Chinwalla A."/>
            <person name="Mardis E.R."/>
            <person name="Wilson R.K."/>
        </authorList>
    </citation>
    <scope>NUCLEOTIDE SEQUENCE [LARGE SCALE GENOMIC DNA]</scope>
    <source>
        <strain evidence="2 3">F0359</strain>
    </source>
</reference>
<accession>E2ZBD2</accession>
<protein>
    <submittedName>
        <fullName evidence="2">Uncharacterized protein</fullName>
    </submittedName>
</protein>
<proteinExistence type="predicted"/>
<sequence>MYLERAKEGVTAEEIRKAVEAETWYTAAEASEVFDITVKDTSVQLVACSKGLSFKTMPEAVKNAKTATDKKQPPEKENLQDDIKNRKRKLAIELELLT</sequence>
<dbReference type="AlphaFoldDB" id="E2ZBD2"/>
<evidence type="ECO:0000256" key="1">
    <source>
        <dbReference type="SAM" id="MobiDB-lite"/>
    </source>
</evidence>
<comment type="caution">
    <text evidence="2">The sequence shown here is derived from an EMBL/GenBank/DDBJ whole genome shotgun (WGS) entry which is preliminary data.</text>
</comment>
<dbReference type="RefSeq" id="WP_006941739.1">
    <property type="nucleotide sequence ID" value="NZ_GL538202.1"/>
</dbReference>
<dbReference type="STRING" id="706434.HMPREF9429_00759"/>
<feature type="region of interest" description="Disordered" evidence="1">
    <location>
        <begin position="62"/>
        <end position="83"/>
    </location>
</feature>
<organism evidence="2 3">
    <name type="scientific">Megasphaera micronuciformis F0359</name>
    <dbReference type="NCBI Taxonomy" id="706434"/>
    <lineage>
        <taxon>Bacteria</taxon>
        <taxon>Bacillati</taxon>
        <taxon>Bacillota</taxon>
        <taxon>Negativicutes</taxon>
        <taxon>Veillonellales</taxon>
        <taxon>Veillonellaceae</taxon>
        <taxon>Megasphaera</taxon>
    </lineage>
</organism>